<dbReference type="NCBIfam" id="NF009044">
    <property type="entry name" value="PRK12378.1"/>
    <property type="match status" value="1"/>
</dbReference>
<reference evidence="10 11" key="1">
    <citation type="journal article" date="2016" name="Nat. Commun.">
        <title>Thousands of microbial genomes shed light on interconnected biogeochemical processes in an aquifer system.</title>
        <authorList>
            <person name="Anantharaman K."/>
            <person name="Brown C.T."/>
            <person name="Hug L.A."/>
            <person name="Sharon I."/>
            <person name="Castelle C.J."/>
            <person name="Probst A.J."/>
            <person name="Thomas B.C."/>
            <person name="Singh A."/>
            <person name="Wilkins M.J."/>
            <person name="Karaoz U."/>
            <person name="Brodie E.L."/>
            <person name="Williams K.H."/>
            <person name="Hubbard S.S."/>
            <person name="Banfield J.F."/>
        </authorList>
    </citation>
    <scope>NUCLEOTIDE SEQUENCE [LARGE SCALE GENOMIC DNA]</scope>
</reference>
<dbReference type="Proteomes" id="UP000177328">
    <property type="component" value="Unassembled WGS sequence"/>
</dbReference>
<dbReference type="InterPro" id="IPR002876">
    <property type="entry name" value="Transcrip_reg_TACO1-like"/>
</dbReference>
<name>A0A1F5KI09_9BACT</name>
<evidence type="ECO:0000256" key="4">
    <source>
        <dbReference type="ARBA" id="ARBA00023125"/>
    </source>
</evidence>
<evidence type="ECO:0000256" key="1">
    <source>
        <dbReference type="ARBA" id="ARBA00008724"/>
    </source>
</evidence>
<feature type="domain" description="TACO1/YebC-like second and third" evidence="8">
    <location>
        <begin position="83"/>
        <end position="243"/>
    </location>
</feature>
<evidence type="ECO:0000313" key="11">
    <source>
        <dbReference type="Proteomes" id="UP000177328"/>
    </source>
</evidence>
<dbReference type="GO" id="GO:0003677">
    <property type="term" value="F:DNA binding"/>
    <property type="evidence" value="ECO:0007669"/>
    <property type="project" value="UniProtKB-UniRule"/>
</dbReference>
<dbReference type="AlphaFoldDB" id="A0A1F5KI09"/>
<evidence type="ECO:0000256" key="2">
    <source>
        <dbReference type="ARBA" id="ARBA00022490"/>
    </source>
</evidence>
<comment type="caution">
    <text evidence="10">The sequence shown here is derived from an EMBL/GenBank/DDBJ whole genome shotgun (WGS) entry which is preliminary data.</text>
</comment>
<dbReference type="Pfam" id="PF01709">
    <property type="entry name" value="Transcrip_reg"/>
    <property type="match status" value="1"/>
</dbReference>
<sequence length="253" mass="27730">MSGHSKWSTIKRTKGANDAKRGQTFTKIASAIAVAARTGGGGDVDSNPRLRMVLEQARTVNMPKENIQRAIDRGMGNLPGQKLEEISYEGFGPGKVAFIVEAVTDNRNRTLAEVRNIFERSGGALGTTGSVAHMFDQIGEIRVKTKGEDKDVEILELIDLGAEDVEDFEEEGVQKYLVTTKSSSLAQVSKQLTQSGFGVESAELVMRPKITQEITDKVMAQKVVDFAQRLEDCDDIQKVHSNFDIPEEILSTL</sequence>
<keyword evidence="3 6" id="KW-0805">Transcription regulation</keyword>
<dbReference type="Pfam" id="PF20772">
    <property type="entry name" value="TACO1_YebC_N"/>
    <property type="match status" value="1"/>
</dbReference>
<feature type="domain" description="TACO1/YebC-like N-terminal" evidence="9">
    <location>
        <begin position="5"/>
        <end position="76"/>
    </location>
</feature>
<dbReference type="HAMAP" id="MF_00693">
    <property type="entry name" value="Transcrip_reg_TACO1"/>
    <property type="match status" value="1"/>
</dbReference>
<evidence type="ECO:0000313" key="10">
    <source>
        <dbReference type="EMBL" id="OGE40474.1"/>
    </source>
</evidence>
<dbReference type="GO" id="GO:0005829">
    <property type="term" value="C:cytosol"/>
    <property type="evidence" value="ECO:0007669"/>
    <property type="project" value="TreeGrafter"/>
</dbReference>
<dbReference type="NCBIfam" id="NF001030">
    <property type="entry name" value="PRK00110.1"/>
    <property type="match status" value="1"/>
</dbReference>
<dbReference type="InterPro" id="IPR017856">
    <property type="entry name" value="Integrase-like_N"/>
</dbReference>
<evidence type="ECO:0000256" key="3">
    <source>
        <dbReference type="ARBA" id="ARBA00023015"/>
    </source>
</evidence>
<accession>A0A1F5KI09</accession>
<keyword evidence="5 6" id="KW-0804">Transcription</keyword>
<proteinExistence type="inferred from homology"/>
<dbReference type="InterPro" id="IPR049083">
    <property type="entry name" value="TACO1_YebC_N"/>
</dbReference>
<dbReference type="PANTHER" id="PTHR12532">
    <property type="entry name" value="TRANSLATIONAL ACTIVATOR OF CYTOCHROME C OXIDASE 1"/>
    <property type="match status" value="1"/>
</dbReference>
<dbReference type="InterPro" id="IPR048300">
    <property type="entry name" value="TACO1_YebC-like_2nd/3rd_dom"/>
</dbReference>
<comment type="similarity">
    <text evidence="1 6">Belongs to the TACO1 family.</text>
</comment>
<evidence type="ECO:0000256" key="5">
    <source>
        <dbReference type="ARBA" id="ARBA00023163"/>
    </source>
</evidence>
<dbReference type="Gene3D" id="3.30.70.980">
    <property type="match status" value="2"/>
</dbReference>
<dbReference type="InterPro" id="IPR029072">
    <property type="entry name" value="YebC-like"/>
</dbReference>
<evidence type="ECO:0000259" key="8">
    <source>
        <dbReference type="Pfam" id="PF01709"/>
    </source>
</evidence>
<dbReference type="FunFam" id="1.10.10.200:FF:000002">
    <property type="entry name" value="Probable transcriptional regulatory protein CLM62_37755"/>
    <property type="match status" value="1"/>
</dbReference>
<dbReference type="EMBL" id="MFDD01000009">
    <property type="protein sequence ID" value="OGE40474.1"/>
    <property type="molecule type" value="Genomic_DNA"/>
</dbReference>
<evidence type="ECO:0000256" key="7">
    <source>
        <dbReference type="SAM" id="MobiDB-lite"/>
    </source>
</evidence>
<feature type="region of interest" description="Disordered" evidence="7">
    <location>
        <begin position="1"/>
        <end position="22"/>
    </location>
</feature>
<keyword evidence="4 6" id="KW-0238">DNA-binding</keyword>
<dbReference type="InterPro" id="IPR026564">
    <property type="entry name" value="Transcrip_reg_TACO1-like_dom3"/>
</dbReference>
<protein>
    <recommendedName>
        <fullName evidence="6">Probable transcriptional regulatory protein A3D25_00220</fullName>
    </recommendedName>
</protein>
<organism evidence="10 11">
    <name type="scientific">Candidatus Daviesbacteria bacterium RIFCSPHIGHO2_02_FULL_43_12</name>
    <dbReference type="NCBI Taxonomy" id="1797776"/>
    <lineage>
        <taxon>Bacteria</taxon>
        <taxon>Candidatus Daviesiibacteriota</taxon>
    </lineage>
</organism>
<dbReference type="GO" id="GO:0006355">
    <property type="term" value="P:regulation of DNA-templated transcription"/>
    <property type="evidence" value="ECO:0007669"/>
    <property type="project" value="UniProtKB-UniRule"/>
</dbReference>
<comment type="subcellular location">
    <subcellularLocation>
        <location evidence="6">Cytoplasm</location>
    </subcellularLocation>
</comment>
<dbReference type="PANTHER" id="PTHR12532:SF6">
    <property type="entry name" value="TRANSCRIPTIONAL REGULATORY PROTEIN YEBC-RELATED"/>
    <property type="match status" value="1"/>
</dbReference>
<dbReference type="SUPFAM" id="SSF75625">
    <property type="entry name" value="YebC-like"/>
    <property type="match status" value="1"/>
</dbReference>
<dbReference type="NCBIfam" id="TIGR01033">
    <property type="entry name" value="YebC/PmpR family DNA-binding transcriptional regulator"/>
    <property type="match status" value="1"/>
</dbReference>
<dbReference type="Gene3D" id="1.10.10.200">
    <property type="match status" value="1"/>
</dbReference>
<evidence type="ECO:0000259" key="9">
    <source>
        <dbReference type="Pfam" id="PF20772"/>
    </source>
</evidence>
<keyword evidence="2 6" id="KW-0963">Cytoplasm</keyword>
<evidence type="ECO:0000256" key="6">
    <source>
        <dbReference type="HAMAP-Rule" id="MF_00693"/>
    </source>
</evidence>
<gene>
    <name evidence="10" type="ORF">A3D25_00220</name>
</gene>